<dbReference type="InParanoid" id="T1F9W0"/>
<keyword evidence="8" id="KW-1185">Reference proteome</keyword>
<feature type="compositionally biased region" description="Low complexity" evidence="4">
    <location>
        <begin position="807"/>
        <end position="838"/>
    </location>
</feature>
<evidence type="ECO:0000313" key="6">
    <source>
        <dbReference type="EMBL" id="ESO00478.1"/>
    </source>
</evidence>
<evidence type="ECO:0000256" key="4">
    <source>
        <dbReference type="SAM" id="MobiDB-lite"/>
    </source>
</evidence>
<dbReference type="GO" id="GO:0006508">
    <property type="term" value="P:proteolysis"/>
    <property type="evidence" value="ECO:0007669"/>
    <property type="project" value="UniProtKB-KW"/>
</dbReference>
<evidence type="ECO:0000313" key="7">
    <source>
        <dbReference type="EnsemblMetazoa" id="HelroP175918"/>
    </source>
</evidence>
<evidence type="ECO:0000256" key="2">
    <source>
        <dbReference type="ARBA" id="ARBA00022670"/>
    </source>
</evidence>
<keyword evidence="3" id="KW-0378">Hydrolase</keyword>
<proteinExistence type="inferred from homology"/>
<name>T1F9W0_HELRO</name>
<dbReference type="CTD" id="20205609"/>
<reference evidence="6 8" key="2">
    <citation type="journal article" date="2013" name="Nature">
        <title>Insights into bilaterian evolution from three spiralian genomes.</title>
        <authorList>
            <person name="Simakov O."/>
            <person name="Marletaz F."/>
            <person name="Cho S.J."/>
            <person name="Edsinger-Gonzales E."/>
            <person name="Havlak P."/>
            <person name="Hellsten U."/>
            <person name="Kuo D.H."/>
            <person name="Larsson T."/>
            <person name="Lv J."/>
            <person name="Arendt D."/>
            <person name="Savage R."/>
            <person name="Osoegawa K."/>
            <person name="de Jong P."/>
            <person name="Grimwood J."/>
            <person name="Chapman J.A."/>
            <person name="Shapiro H."/>
            <person name="Aerts A."/>
            <person name="Otillar R.P."/>
            <person name="Terry A.Y."/>
            <person name="Boore J.L."/>
            <person name="Grigoriev I.V."/>
            <person name="Lindberg D.R."/>
            <person name="Seaver E.C."/>
            <person name="Weisblat D.A."/>
            <person name="Putnam N.H."/>
            <person name="Rokhsar D.S."/>
        </authorList>
    </citation>
    <scope>NUCLEOTIDE SEQUENCE</scope>
</reference>
<dbReference type="EMBL" id="AMQM01005478">
    <property type="status" value="NOT_ANNOTATED_CDS"/>
    <property type="molecule type" value="Genomic_DNA"/>
</dbReference>
<protein>
    <recommendedName>
        <fullName evidence="5">Ubiquitin-like protease family profile domain-containing protein</fullName>
    </recommendedName>
</protein>
<dbReference type="InterPro" id="IPR003653">
    <property type="entry name" value="Peptidase_C48_C"/>
</dbReference>
<dbReference type="STRING" id="6412.T1F9W0"/>
<accession>T1F9W0</accession>
<dbReference type="EnsemblMetazoa" id="HelroT175918">
    <property type="protein sequence ID" value="HelroP175918"/>
    <property type="gene ID" value="HelroG175918"/>
</dbReference>
<dbReference type="Gene3D" id="1.10.418.20">
    <property type="match status" value="1"/>
</dbReference>
<dbReference type="Gene3D" id="3.30.310.130">
    <property type="entry name" value="Ubiquitin-related"/>
    <property type="match status" value="1"/>
</dbReference>
<dbReference type="GO" id="GO:0005730">
    <property type="term" value="C:nucleolus"/>
    <property type="evidence" value="ECO:0000318"/>
    <property type="project" value="GO_Central"/>
</dbReference>
<dbReference type="EMBL" id="KB096945">
    <property type="protein sequence ID" value="ESO00478.1"/>
    <property type="molecule type" value="Genomic_DNA"/>
</dbReference>
<feature type="domain" description="Ubiquitin-like protease family profile" evidence="5">
    <location>
        <begin position="600"/>
        <end position="755"/>
    </location>
</feature>
<dbReference type="PROSITE" id="PS50600">
    <property type="entry name" value="ULP_PROTEASE"/>
    <property type="match status" value="1"/>
</dbReference>
<evidence type="ECO:0000256" key="1">
    <source>
        <dbReference type="ARBA" id="ARBA00005234"/>
    </source>
</evidence>
<dbReference type="RefSeq" id="XP_009021528.1">
    <property type="nucleotide sequence ID" value="XM_009023280.1"/>
</dbReference>
<comment type="similarity">
    <text evidence="1">Belongs to the peptidase C48 family.</text>
</comment>
<dbReference type="Proteomes" id="UP000015101">
    <property type="component" value="Unassembled WGS sequence"/>
</dbReference>
<organism evidence="7 8">
    <name type="scientific">Helobdella robusta</name>
    <name type="common">Californian leech</name>
    <dbReference type="NCBI Taxonomy" id="6412"/>
    <lineage>
        <taxon>Eukaryota</taxon>
        <taxon>Metazoa</taxon>
        <taxon>Spiralia</taxon>
        <taxon>Lophotrochozoa</taxon>
        <taxon>Annelida</taxon>
        <taxon>Clitellata</taxon>
        <taxon>Hirudinea</taxon>
        <taxon>Rhynchobdellida</taxon>
        <taxon>Glossiphoniidae</taxon>
        <taxon>Helobdella</taxon>
    </lineage>
</organism>
<reference evidence="8" key="1">
    <citation type="submission" date="2012-12" db="EMBL/GenBank/DDBJ databases">
        <authorList>
            <person name="Hellsten U."/>
            <person name="Grimwood J."/>
            <person name="Chapman J.A."/>
            <person name="Shapiro H."/>
            <person name="Aerts A."/>
            <person name="Otillar R.P."/>
            <person name="Terry A.Y."/>
            <person name="Boore J.L."/>
            <person name="Simakov O."/>
            <person name="Marletaz F."/>
            <person name="Cho S.-J."/>
            <person name="Edsinger-Gonzales E."/>
            <person name="Havlak P."/>
            <person name="Kuo D.-H."/>
            <person name="Larsson T."/>
            <person name="Lv J."/>
            <person name="Arendt D."/>
            <person name="Savage R."/>
            <person name="Osoegawa K."/>
            <person name="de Jong P."/>
            <person name="Lindberg D.R."/>
            <person name="Seaver E.C."/>
            <person name="Weisblat D.A."/>
            <person name="Putnam N.H."/>
            <person name="Grigoriev I.V."/>
            <person name="Rokhsar D.S."/>
        </authorList>
    </citation>
    <scope>NUCLEOTIDE SEQUENCE</scope>
</reference>
<dbReference type="SUPFAM" id="SSF54001">
    <property type="entry name" value="Cysteine proteinases"/>
    <property type="match status" value="1"/>
</dbReference>
<dbReference type="HOGENOM" id="CLU_317431_0_0_1"/>
<evidence type="ECO:0000259" key="5">
    <source>
        <dbReference type="PROSITE" id="PS50600"/>
    </source>
</evidence>
<dbReference type="GeneID" id="20205609"/>
<dbReference type="InterPro" id="IPR038765">
    <property type="entry name" value="Papain-like_cys_pep_sf"/>
</dbReference>
<dbReference type="AlphaFoldDB" id="T1F9W0"/>
<sequence>MLSCEAFFKFLLSNNLKIDDVENNYRSKHSIYGQACLFFKKENTLNRRRNFYDFWRKNIGTLLELNKSSKNSFIDACVNQQDVEIEAACCQIIIPDKATEPSTTVTVTERRSVVNDFPAMTSDSVSVAVVGKTFGDKYYINSQCTGICFFDRGEDNKLLFNVTDEVKYQWINNVVINYEYDEQEVEDVRNSIKELMKTEEVQQTLILFDPNVFPFARSERSGYEYYIFDYVNFYIKVSDWDFLINSTNVYRNHFLLNLLIPVCNPCVLNFKKITVRPKQIVAYIYCSFNHCRLFKMQIKSPSPSDSLVNCKILTNIKYYFHVGKGIRQLRGLERNHQKRKLANKLPTLVRMDCINASDDNTVHQGNMMQIHSNDVLAKARSESLSVDDEDKDDVFDVILKLRNELLASDSDRFIQHVSEPLCIVSYSYKQVEVAKRNKKKDVLPVLYFDSTGSVIRRTSSKQKRIFYYSGVITVDLEKKRVTSICKEIALKLPKLTKRKQLKVQNIFEEKWGKRKPKKRSFFNGCLLPSKIKQIMSNDVVPNISEVKVVENMLLNSKDNVIRQLTLNKTVTTFPNKLVSDPQFYMHNLGDNGTAMAKIGDLIYFEDFRTLNGKEWLSTTIVDILLEKTYIMKKSIYVPSGLSTAALNKGFNDKCSILSMLLFSKKYTFIPYLLNGNHYCCFVADAEKGTVFFYNPIITGNICEEKLQSLFFSFLKCYCSFVNCNANWIFTPQPKSCEQRDTWNCGIYLIRMLRMLDSCQQLTETFDPDDLRYTYQQEVLQSSEDMTNLCLYCGNTYNDNDTAESDNHNNNNSNNTNTYNNNSTTESDNNITNEMTNNQDAKEKNNNDNQNNYNENIRQTGNKNNNNKFIFVRPYNRQLNSFYEEIITTLILHGCIQNHNDILQAYTINKPLHRILFKH</sequence>
<dbReference type="OrthoDB" id="6629177at2759"/>
<dbReference type="GO" id="GO:0008234">
    <property type="term" value="F:cysteine-type peptidase activity"/>
    <property type="evidence" value="ECO:0007669"/>
    <property type="project" value="InterPro"/>
</dbReference>
<keyword evidence="2" id="KW-0645">Protease</keyword>
<evidence type="ECO:0000256" key="3">
    <source>
        <dbReference type="ARBA" id="ARBA00022801"/>
    </source>
</evidence>
<feature type="compositionally biased region" description="Low complexity" evidence="4">
    <location>
        <begin position="846"/>
        <end position="855"/>
    </location>
</feature>
<feature type="region of interest" description="Disordered" evidence="4">
    <location>
        <begin position="801"/>
        <end position="860"/>
    </location>
</feature>
<dbReference type="KEGG" id="hro:HELRODRAFT_175918"/>
<gene>
    <name evidence="7" type="primary">20205609</name>
    <name evidence="6" type="ORF">HELRODRAFT_175918</name>
</gene>
<evidence type="ECO:0000313" key="8">
    <source>
        <dbReference type="Proteomes" id="UP000015101"/>
    </source>
</evidence>
<reference evidence="7" key="3">
    <citation type="submission" date="2015-06" db="UniProtKB">
        <authorList>
            <consortium name="EnsemblMetazoa"/>
        </authorList>
    </citation>
    <scope>IDENTIFICATION</scope>
</reference>